<protein>
    <submittedName>
        <fullName evidence="3">Uncharacterized protein</fullName>
    </submittedName>
</protein>
<keyword evidence="1" id="KW-0472">Membrane</keyword>
<organism evidence="2 3">
    <name type="scientific">Ditylenchus dipsaci</name>
    <dbReference type="NCBI Taxonomy" id="166011"/>
    <lineage>
        <taxon>Eukaryota</taxon>
        <taxon>Metazoa</taxon>
        <taxon>Ecdysozoa</taxon>
        <taxon>Nematoda</taxon>
        <taxon>Chromadorea</taxon>
        <taxon>Rhabditida</taxon>
        <taxon>Tylenchina</taxon>
        <taxon>Tylenchomorpha</taxon>
        <taxon>Sphaerularioidea</taxon>
        <taxon>Anguinidae</taxon>
        <taxon>Anguininae</taxon>
        <taxon>Ditylenchus</taxon>
    </lineage>
</organism>
<dbReference type="AlphaFoldDB" id="A0A915CPM3"/>
<reference evidence="3" key="1">
    <citation type="submission" date="2022-11" db="UniProtKB">
        <authorList>
            <consortium name="WormBaseParasite"/>
        </authorList>
    </citation>
    <scope>IDENTIFICATION</scope>
</reference>
<evidence type="ECO:0000256" key="1">
    <source>
        <dbReference type="SAM" id="Phobius"/>
    </source>
</evidence>
<dbReference type="PANTHER" id="PTHR23021:SF11">
    <property type="entry name" value="SERPENTINE RECEPTOR, CLASS T"/>
    <property type="match status" value="1"/>
</dbReference>
<evidence type="ECO:0000313" key="3">
    <source>
        <dbReference type="WBParaSite" id="jg10863"/>
    </source>
</evidence>
<feature type="transmembrane region" description="Helical" evidence="1">
    <location>
        <begin position="59"/>
        <end position="76"/>
    </location>
</feature>
<proteinExistence type="predicted"/>
<dbReference type="InterPro" id="IPR019425">
    <property type="entry name" value="7TM_GPCR_serpentine_rcpt_Srt"/>
</dbReference>
<dbReference type="WBParaSite" id="jg10863">
    <property type="protein sequence ID" value="jg10863"/>
    <property type="gene ID" value="jg10863"/>
</dbReference>
<keyword evidence="1" id="KW-1133">Transmembrane helix</keyword>
<name>A0A915CPM3_9BILA</name>
<keyword evidence="1" id="KW-0812">Transmembrane</keyword>
<keyword evidence="2" id="KW-1185">Reference proteome</keyword>
<dbReference type="PANTHER" id="PTHR23021">
    <property type="entry name" value="SERPENTINE RECEPTOR, CLASS T"/>
    <property type="match status" value="1"/>
</dbReference>
<feature type="transmembrane region" description="Helical" evidence="1">
    <location>
        <begin position="14"/>
        <end position="38"/>
    </location>
</feature>
<dbReference type="Proteomes" id="UP000887574">
    <property type="component" value="Unplaced"/>
</dbReference>
<accession>A0A915CPM3</accession>
<dbReference type="Pfam" id="PF10321">
    <property type="entry name" value="7TM_GPCR_Srt"/>
    <property type="match status" value="1"/>
</dbReference>
<sequence length="150" mass="16812">MAIVGAVFCSYPTFFFFAGVIADFCWITESSTAIILALSRCCEVISSDISYMLFYGKRTWLWILLTTLYGLSFVTFTKTSNSKNGIHTSFSHSMPKCCSVWPIQFPAVGSSQRSSSFDGLLCMGFASWHTFNILSLTKQDHSTRLYKNAL</sequence>
<evidence type="ECO:0000313" key="2">
    <source>
        <dbReference type="Proteomes" id="UP000887574"/>
    </source>
</evidence>